<accession>A0ABY0DM27</accession>
<protein>
    <submittedName>
        <fullName evidence="1">Uncharacterized protein</fullName>
    </submittedName>
</protein>
<evidence type="ECO:0000313" key="2">
    <source>
        <dbReference type="Proteomes" id="UP000289946"/>
    </source>
</evidence>
<reference evidence="1 2" key="1">
    <citation type="submission" date="2018-10" db="EMBL/GenBank/DDBJ databases">
        <title>Bradyrhizobium sp. nov., isolated from effective nodules of peanut in China.</title>
        <authorList>
            <person name="Li Y."/>
        </authorList>
    </citation>
    <scope>NUCLEOTIDE SEQUENCE [LARGE SCALE GENOMIC DNA]</scope>
    <source>
        <strain evidence="1 2">CCBAU 51781</strain>
    </source>
</reference>
<dbReference type="EMBL" id="RDRA01000007">
    <property type="protein sequence ID" value="RXG95572.1"/>
    <property type="molecule type" value="Genomic_DNA"/>
</dbReference>
<sequence length="74" mass="7905">MSEPLPLVGEVGAERRVRALASLGVSPRRHPLPYPLPQAGEGAHRLPAPRQLIDRIKSLIFSACGPSSLASLSR</sequence>
<dbReference type="Proteomes" id="UP000289946">
    <property type="component" value="Unassembled WGS sequence"/>
</dbReference>
<comment type="caution">
    <text evidence="1">The sequence shown here is derived from an EMBL/GenBank/DDBJ whole genome shotgun (WGS) entry which is preliminary data.</text>
</comment>
<proteinExistence type="predicted"/>
<organism evidence="1 2">
    <name type="scientific">Bradyrhizobium zhanjiangense</name>
    <dbReference type="NCBI Taxonomy" id="1325107"/>
    <lineage>
        <taxon>Bacteria</taxon>
        <taxon>Pseudomonadati</taxon>
        <taxon>Pseudomonadota</taxon>
        <taxon>Alphaproteobacteria</taxon>
        <taxon>Hyphomicrobiales</taxon>
        <taxon>Nitrobacteraceae</taxon>
        <taxon>Bradyrhizobium</taxon>
    </lineage>
</organism>
<name>A0ABY0DM27_9BRAD</name>
<evidence type="ECO:0000313" key="1">
    <source>
        <dbReference type="EMBL" id="RXG95572.1"/>
    </source>
</evidence>
<keyword evidence="2" id="KW-1185">Reference proteome</keyword>
<gene>
    <name evidence="1" type="ORF">EAS62_13905</name>
</gene>